<proteinExistence type="predicted"/>
<dbReference type="Proteomes" id="UP000800200">
    <property type="component" value="Unassembled WGS sequence"/>
</dbReference>
<dbReference type="EMBL" id="ML994648">
    <property type="protein sequence ID" value="KAF2182335.1"/>
    <property type="molecule type" value="Genomic_DNA"/>
</dbReference>
<reference evidence="1" key="1">
    <citation type="journal article" date="2020" name="Stud. Mycol.">
        <title>101 Dothideomycetes genomes: a test case for predicting lifestyles and emergence of pathogens.</title>
        <authorList>
            <person name="Haridas S."/>
            <person name="Albert R."/>
            <person name="Binder M."/>
            <person name="Bloem J."/>
            <person name="Labutti K."/>
            <person name="Salamov A."/>
            <person name="Andreopoulos B."/>
            <person name="Baker S."/>
            <person name="Barry K."/>
            <person name="Bills G."/>
            <person name="Bluhm B."/>
            <person name="Cannon C."/>
            <person name="Castanera R."/>
            <person name="Culley D."/>
            <person name="Daum C."/>
            <person name="Ezra D."/>
            <person name="Gonzalez J."/>
            <person name="Henrissat B."/>
            <person name="Kuo A."/>
            <person name="Liang C."/>
            <person name="Lipzen A."/>
            <person name="Lutzoni F."/>
            <person name="Magnuson J."/>
            <person name="Mondo S."/>
            <person name="Nolan M."/>
            <person name="Ohm R."/>
            <person name="Pangilinan J."/>
            <person name="Park H.-J."/>
            <person name="Ramirez L."/>
            <person name="Alfaro M."/>
            <person name="Sun H."/>
            <person name="Tritt A."/>
            <person name="Yoshinaga Y."/>
            <person name="Zwiers L.-H."/>
            <person name="Turgeon B."/>
            <person name="Goodwin S."/>
            <person name="Spatafora J."/>
            <person name="Crous P."/>
            <person name="Grigoriev I."/>
        </authorList>
    </citation>
    <scope>NUCLEOTIDE SEQUENCE</scope>
    <source>
        <strain evidence="1">CBS 207.26</strain>
    </source>
</reference>
<keyword evidence="2" id="KW-1185">Reference proteome</keyword>
<evidence type="ECO:0000313" key="2">
    <source>
        <dbReference type="Proteomes" id="UP000800200"/>
    </source>
</evidence>
<dbReference type="AlphaFoldDB" id="A0A6A6DU87"/>
<protein>
    <submittedName>
        <fullName evidence="1">Uncharacterized protein</fullName>
    </submittedName>
</protein>
<organism evidence="1 2">
    <name type="scientific">Zopfia rhizophila CBS 207.26</name>
    <dbReference type="NCBI Taxonomy" id="1314779"/>
    <lineage>
        <taxon>Eukaryota</taxon>
        <taxon>Fungi</taxon>
        <taxon>Dikarya</taxon>
        <taxon>Ascomycota</taxon>
        <taxon>Pezizomycotina</taxon>
        <taxon>Dothideomycetes</taxon>
        <taxon>Dothideomycetes incertae sedis</taxon>
        <taxon>Zopfiaceae</taxon>
        <taxon>Zopfia</taxon>
    </lineage>
</organism>
<name>A0A6A6DU87_9PEZI</name>
<evidence type="ECO:0000313" key="1">
    <source>
        <dbReference type="EMBL" id="KAF2182335.1"/>
    </source>
</evidence>
<accession>A0A6A6DU87</accession>
<sequence>MASLVTLAHPAYVVCSFPSISIQRVFVGAELFSQAAAPIRMLTVDGCLGRENEGLDAEVREEKQKSTMQPTLVA</sequence>
<gene>
    <name evidence="1" type="ORF">K469DRAFT_711895</name>
</gene>